<name>A0ABM4TXG6_DROSZ</name>
<keyword evidence="1" id="KW-0479">Metal-binding</keyword>
<dbReference type="InterPro" id="IPR001878">
    <property type="entry name" value="Znf_CCHC"/>
</dbReference>
<dbReference type="SUPFAM" id="SSF57756">
    <property type="entry name" value="Retrovirus zinc finger-like domains"/>
    <property type="match status" value="1"/>
</dbReference>
<dbReference type="SUPFAM" id="SSF56219">
    <property type="entry name" value="DNase I-like"/>
    <property type="match status" value="1"/>
</dbReference>
<dbReference type="Pfam" id="PF14529">
    <property type="entry name" value="Exo_endo_phos_2"/>
    <property type="match status" value="1"/>
</dbReference>
<dbReference type="InterPro" id="IPR005135">
    <property type="entry name" value="Endo/exonuclease/phosphatase"/>
</dbReference>
<feature type="compositionally biased region" description="Polar residues" evidence="2">
    <location>
        <begin position="1"/>
        <end position="17"/>
    </location>
</feature>
<feature type="region of interest" description="Disordered" evidence="2">
    <location>
        <begin position="229"/>
        <end position="293"/>
    </location>
</feature>
<dbReference type="GeneID" id="139354335"/>
<dbReference type="InterPro" id="IPR036691">
    <property type="entry name" value="Endo/exonu/phosph_ase_sf"/>
</dbReference>
<dbReference type="InterPro" id="IPR000477">
    <property type="entry name" value="RT_dom"/>
</dbReference>
<keyword evidence="1" id="KW-0863">Zinc-finger</keyword>
<protein>
    <recommendedName>
        <fullName evidence="7">Reverse transcriptase</fullName>
    </recommendedName>
</protein>
<dbReference type="SUPFAM" id="SSF56672">
    <property type="entry name" value="DNA/RNA polymerases"/>
    <property type="match status" value="1"/>
</dbReference>
<dbReference type="InterPro" id="IPR036875">
    <property type="entry name" value="Znf_CCHC_sf"/>
</dbReference>
<evidence type="ECO:0000259" key="3">
    <source>
        <dbReference type="PROSITE" id="PS50158"/>
    </source>
</evidence>
<organism evidence="5 6">
    <name type="scientific">Drosophila suzukii</name>
    <name type="common">Spotted-wing drosophila fruit fly</name>
    <dbReference type="NCBI Taxonomy" id="28584"/>
    <lineage>
        <taxon>Eukaryota</taxon>
        <taxon>Metazoa</taxon>
        <taxon>Ecdysozoa</taxon>
        <taxon>Arthropoda</taxon>
        <taxon>Hexapoda</taxon>
        <taxon>Insecta</taxon>
        <taxon>Pterygota</taxon>
        <taxon>Neoptera</taxon>
        <taxon>Endopterygota</taxon>
        <taxon>Diptera</taxon>
        <taxon>Brachycera</taxon>
        <taxon>Muscomorpha</taxon>
        <taxon>Ephydroidea</taxon>
        <taxon>Drosophilidae</taxon>
        <taxon>Drosophila</taxon>
        <taxon>Sophophora</taxon>
    </lineage>
</organism>
<evidence type="ECO:0008006" key="7">
    <source>
        <dbReference type="Google" id="ProtNLM"/>
    </source>
</evidence>
<dbReference type="InterPro" id="IPR043502">
    <property type="entry name" value="DNA/RNA_pol_sf"/>
</dbReference>
<evidence type="ECO:0000313" key="6">
    <source>
        <dbReference type="RefSeq" id="XP_070854660.1"/>
    </source>
</evidence>
<dbReference type="SMART" id="SM00343">
    <property type="entry name" value="ZnF_C2HC"/>
    <property type="match status" value="2"/>
</dbReference>
<gene>
    <name evidence="6" type="primary">LOC139354335</name>
</gene>
<evidence type="ECO:0000313" key="5">
    <source>
        <dbReference type="Proteomes" id="UP001652628"/>
    </source>
</evidence>
<evidence type="ECO:0000259" key="4">
    <source>
        <dbReference type="PROSITE" id="PS50878"/>
    </source>
</evidence>
<dbReference type="Proteomes" id="UP001652628">
    <property type="component" value="Chromosome 2"/>
</dbReference>
<evidence type="ECO:0000256" key="1">
    <source>
        <dbReference type="PROSITE-ProRule" id="PRU00047"/>
    </source>
</evidence>
<proteinExistence type="predicted"/>
<dbReference type="PROSITE" id="PS50158">
    <property type="entry name" value="ZF_CCHC"/>
    <property type="match status" value="2"/>
</dbReference>
<feature type="compositionally biased region" description="Basic and acidic residues" evidence="2">
    <location>
        <begin position="94"/>
        <end position="109"/>
    </location>
</feature>
<feature type="compositionally biased region" description="Polar residues" evidence="2">
    <location>
        <begin position="230"/>
        <end position="242"/>
    </location>
</feature>
<reference evidence="6" key="1">
    <citation type="submission" date="2025-08" db="UniProtKB">
        <authorList>
            <consortium name="RefSeq"/>
        </authorList>
    </citation>
    <scope>IDENTIFICATION</scope>
</reference>
<keyword evidence="1" id="KW-0862">Zinc</keyword>
<evidence type="ECO:0000256" key="2">
    <source>
        <dbReference type="SAM" id="MobiDB-lite"/>
    </source>
</evidence>
<dbReference type="CDD" id="cd09077">
    <property type="entry name" value="R1-I-EN"/>
    <property type="match status" value="1"/>
</dbReference>
<keyword evidence="5" id="KW-1185">Reference proteome</keyword>
<feature type="region of interest" description="Disordered" evidence="2">
    <location>
        <begin position="1"/>
        <end position="28"/>
    </location>
</feature>
<feature type="domain" description="Reverse transcriptase" evidence="4">
    <location>
        <begin position="926"/>
        <end position="1125"/>
    </location>
</feature>
<feature type="region of interest" description="Disordered" evidence="2">
    <location>
        <begin position="53"/>
        <end position="131"/>
    </location>
</feature>
<dbReference type="PANTHER" id="PTHR19446">
    <property type="entry name" value="REVERSE TRANSCRIPTASES"/>
    <property type="match status" value="1"/>
</dbReference>
<dbReference type="Pfam" id="PF00078">
    <property type="entry name" value="RVT_1"/>
    <property type="match status" value="1"/>
</dbReference>
<feature type="compositionally biased region" description="Basic and acidic residues" evidence="2">
    <location>
        <begin position="188"/>
        <end position="198"/>
    </location>
</feature>
<dbReference type="CDD" id="cd01650">
    <property type="entry name" value="RT_nLTR_like"/>
    <property type="match status" value="1"/>
</dbReference>
<sequence length="1125" mass="123165">MSTKNETTPGGNHTSGNPPEGTPTARARILEALNPIPNNKPDETVANLAVSTVNAPSLSRRIENKGKEAAGAFKSSSKLLRSPVLEMPAGQPSTREDDKLQDAAKRQRDPGSPTGGQRTASAKRPKADQELTGPEQLAEIGALLDEVLHLTSVMQVRHINVTMKAMFSRMKSLQEGAVISFNQVGDSHQQKEPTECNKCKGPLRNSESKEQQTPVCLQKDNAAQTEFWRNATQGPMVTSAAQTDPWRRLSQPGTVLNGGKTAAGGSAGKGDGKDATTAWRKAAPKKRARKPHRPDALIVEANGKTYSEVLAMVTRRDDGKLQSLSTRVNKVRRTANGNLLLELNRSEDTSTEEIKESLEAVLGEATAVRALSESARTRTVVISELDPLVEAVDVTKALVDQFAVNAESVKLRSLRPSHRDTQTAVVGLPSRDAEAVLCKGKIKLGWSICKVKERDSQPRCYKCLEIGHIAIKCHSKVDRSGCCIKCGKTGHEIAQCPNESDLLLQSAKECKADLAVISEPYKVKDDGDWITDTSGKAAIWLCRRNGKSFLDVHKGSGFVRARIGEMWVYSCYLAPSHSTTDFSHALDTIAFDARGRYPAIIAGDFNAWAEEWGCPSSNIRGHTLLNAFATLDVTLLNEGTQETFNRAGAGSIIDLTFVSSALARRSHWRIGDFFTASDHEAILCTVGTRPGPETRNRAVKVYRQETLNAEAMSRCLADMHCSTEADANTNADAIAASLEDACRTGMLMRKPYSRDHEPVPWWNSEIATLRRICLRARRALQRSRRTDMAEAAHVAFKQARRTLKHAILDRKRECFLKLCDAAEQDPWGGAYRLVIKRVSAGSRSPTDPETLSDIVRTLFPSGSAKESVQHETAPTWEIEEVTEAEVAEAGRSLQNNKAPGPDAVPNRAMKLALGLRPGTFADLYNACLREGTFPRRWKVQKLLLLNKPGKPPGEASSYRPICLLDTVGKVFEKLISKRLNLAVDAAGGLSTAQFGFRKGKSTLDAIRMVTGTAAEAIRGKRWKGGTKKYCLLVTLDIKNAFNTANWTRIMQALRRLRIPEYLTRIIDSYLGERVLLFDTSDGPKEYCVTAGVPQGSVLGPCGDTAQPRPPTPVPELTFNVYSCMK</sequence>
<dbReference type="Gene3D" id="4.10.60.10">
    <property type="entry name" value="Zinc finger, CCHC-type"/>
    <property type="match status" value="1"/>
</dbReference>
<feature type="compositionally biased region" description="Basic residues" evidence="2">
    <location>
        <begin position="282"/>
        <end position="292"/>
    </location>
</feature>
<feature type="domain" description="CCHC-type" evidence="3">
    <location>
        <begin position="483"/>
        <end position="498"/>
    </location>
</feature>
<accession>A0ABM4TXG6</accession>
<feature type="domain" description="CCHC-type" evidence="3">
    <location>
        <begin position="459"/>
        <end position="473"/>
    </location>
</feature>
<dbReference type="PROSITE" id="PS50878">
    <property type="entry name" value="RT_POL"/>
    <property type="match status" value="1"/>
</dbReference>
<dbReference type="RefSeq" id="XP_070854660.1">
    <property type="nucleotide sequence ID" value="XM_070998559.1"/>
</dbReference>
<feature type="region of interest" description="Disordered" evidence="2">
    <location>
        <begin position="185"/>
        <end position="215"/>
    </location>
</feature>
<dbReference type="Gene3D" id="3.60.10.10">
    <property type="entry name" value="Endonuclease/exonuclease/phosphatase"/>
    <property type="match status" value="1"/>
</dbReference>